<dbReference type="KEGG" id="abas:ACPOL_6266"/>
<evidence type="ECO:0000313" key="1">
    <source>
        <dbReference type="EMBL" id="AXC15507.1"/>
    </source>
</evidence>
<dbReference type="AlphaFoldDB" id="A0A2Z5G9J9"/>
<sequence length="37" mass="4517">MDPDGQVALNCLQRMSKRRWIFHFRRLYKPQLDGAIR</sequence>
<keyword evidence="2" id="KW-1185">Reference proteome</keyword>
<proteinExistence type="predicted"/>
<accession>A0A2Z5G9J9</accession>
<gene>
    <name evidence="1" type="ORF">ACPOL_6266</name>
</gene>
<organism evidence="1 2">
    <name type="scientific">Acidisarcina polymorpha</name>
    <dbReference type="NCBI Taxonomy" id="2211140"/>
    <lineage>
        <taxon>Bacteria</taxon>
        <taxon>Pseudomonadati</taxon>
        <taxon>Acidobacteriota</taxon>
        <taxon>Terriglobia</taxon>
        <taxon>Terriglobales</taxon>
        <taxon>Acidobacteriaceae</taxon>
        <taxon>Acidisarcina</taxon>
    </lineage>
</organism>
<dbReference type="EMBL" id="CP030840">
    <property type="protein sequence ID" value="AXC15507.1"/>
    <property type="molecule type" value="Genomic_DNA"/>
</dbReference>
<dbReference type="Proteomes" id="UP000253606">
    <property type="component" value="Chromosome"/>
</dbReference>
<reference evidence="1 2" key="1">
    <citation type="journal article" date="2018" name="Front. Microbiol.">
        <title>Hydrolytic Capabilities as a Key to Environmental Success: Chitinolytic and Cellulolytic Acidobacteria From Acidic Sub-arctic Soils and Boreal Peatlands.</title>
        <authorList>
            <person name="Belova S.E."/>
            <person name="Ravin N.V."/>
            <person name="Pankratov T.A."/>
            <person name="Rakitin A.L."/>
            <person name="Ivanova A.A."/>
            <person name="Beletsky A.V."/>
            <person name="Mardanov A.V."/>
            <person name="Sinninghe Damste J.S."/>
            <person name="Dedysh S.N."/>
        </authorList>
    </citation>
    <scope>NUCLEOTIDE SEQUENCE [LARGE SCALE GENOMIC DNA]</scope>
    <source>
        <strain evidence="1 2">SBC82</strain>
    </source>
</reference>
<evidence type="ECO:0000313" key="2">
    <source>
        <dbReference type="Proteomes" id="UP000253606"/>
    </source>
</evidence>
<protein>
    <submittedName>
        <fullName evidence="1">Uncharacterized protein</fullName>
    </submittedName>
</protein>
<name>A0A2Z5G9J9_9BACT</name>